<evidence type="ECO:0000313" key="1">
    <source>
        <dbReference type="EMBL" id="OAM26155.1"/>
    </source>
</evidence>
<reference evidence="2" key="1">
    <citation type="submission" date="2016-05" db="EMBL/GenBank/DDBJ databases">
        <title>Draft genome of Corynebacterium afermentans subsp. afermentans LCDC 88199T.</title>
        <authorList>
            <person name="Bernier A.-M."/>
            <person name="Bernard K."/>
        </authorList>
    </citation>
    <scope>NUCLEOTIDE SEQUENCE [LARGE SCALE GENOMIC DNA]</scope>
    <source>
        <strain evidence="2">NML02-A-017</strain>
    </source>
</reference>
<keyword evidence="2" id="KW-1185">Reference proteome</keyword>
<dbReference type="EMBL" id="LXSL01000032">
    <property type="protein sequence ID" value="OAM26155.1"/>
    <property type="molecule type" value="Genomic_DNA"/>
</dbReference>
<protein>
    <submittedName>
        <fullName evidence="1">Uncharacterized protein</fullName>
    </submittedName>
</protein>
<proteinExistence type="predicted"/>
<dbReference type="Proteomes" id="UP000077885">
    <property type="component" value="Unassembled WGS sequence"/>
</dbReference>
<gene>
    <name evidence="1" type="ORF">A7P95_10675</name>
</gene>
<comment type="caution">
    <text evidence="1">The sequence shown here is derived from an EMBL/GenBank/DDBJ whole genome shotgun (WGS) entry which is preliminary data.</text>
</comment>
<accession>A0A1A9RTP4</accession>
<name>A0A1A9RTP4_9NEIS</name>
<dbReference type="AlphaFoldDB" id="A0A1A9RTP4"/>
<evidence type="ECO:0000313" key="2">
    <source>
        <dbReference type="Proteomes" id="UP000077885"/>
    </source>
</evidence>
<sequence length="96" mass="11082">MERLTRKQLHEKVKAEWEDIAQFQWFGTPFAWVDAECTQKSPALHANDLGLWVFSQPDDPFIVTRATLLELHDACISAKAWIRENVNGAEQKKETV</sequence>
<organism evidence="1 2">
    <name type="scientific">Eikenella longinqua</name>
    <dbReference type="NCBI Taxonomy" id="1795827"/>
    <lineage>
        <taxon>Bacteria</taxon>
        <taxon>Pseudomonadati</taxon>
        <taxon>Pseudomonadota</taxon>
        <taxon>Betaproteobacteria</taxon>
        <taxon>Neisseriales</taxon>
        <taxon>Neisseriaceae</taxon>
        <taxon>Eikenella</taxon>
    </lineage>
</organism>